<gene>
    <name evidence="2" type="ORF">ACFO0C_32345</name>
</gene>
<dbReference type="SUPFAM" id="SSF141371">
    <property type="entry name" value="PilZ domain-like"/>
    <property type="match status" value="1"/>
</dbReference>
<organism evidence="2 3">
    <name type="scientific">Actinoplanes subglobosus</name>
    <dbReference type="NCBI Taxonomy" id="1547892"/>
    <lineage>
        <taxon>Bacteria</taxon>
        <taxon>Bacillati</taxon>
        <taxon>Actinomycetota</taxon>
        <taxon>Actinomycetes</taxon>
        <taxon>Micromonosporales</taxon>
        <taxon>Micromonosporaceae</taxon>
        <taxon>Actinoplanes</taxon>
    </lineage>
</organism>
<dbReference type="Pfam" id="PF07238">
    <property type="entry name" value="PilZ"/>
    <property type="match status" value="1"/>
</dbReference>
<evidence type="ECO:0000259" key="1">
    <source>
        <dbReference type="Pfam" id="PF07238"/>
    </source>
</evidence>
<feature type="domain" description="PilZ" evidence="1">
    <location>
        <begin position="92"/>
        <end position="200"/>
    </location>
</feature>
<dbReference type="Gene3D" id="2.40.10.220">
    <property type="entry name" value="predicted glycosyltransferase like domains"/>
    <property type="match status" value="1"/>
</dbReference>
<keyword evidence="3" id="KW-1185">Reference proteome</keyword>
<name>A0ABV8J378_9ACTN</name>
<accession>A0ABV8J378</accession>
<evidence type="ECO:0000313" key="3">
    <source>
        <dbReference type="Proteomes" id="UP001595867"/>
    </source>
</evidence>
<protein>
    <submittedName>
        <fullName evidence="2">PilZ domain-containing protein</fullName>
    </submittedName>
</protein>
<dbReference type="Proteomes" id="UP001595867">
    <property type="component" value="Unassembled WGS sequence"/>
</dbReference>
<comment type="caution">
    <text evidence="2">The sequence shown here is derived from an EMBL/GenBank/DDBJ whole genome shotgun (WGS) entry which is preliminary data.</text>
</comment>
<reference evidence="3" key="1">
    <citation type="journal article" date="2019" name="Int. J. Syst. Evol. Microbiol.">
        <title>The Global Catalogue of Microorganisms (GCM) 10K type strain sequencing project: providing services to taxonomists for standard genome sequencing and annotation.</title>
        <authorList>
            <consortium name="The Broad Institute Genomics Platform"/>
            <consortium name="The Broad Institute Genome Sequencing Center for Infectious Disease"/>
            <person name="Wu L."/>
            <person name="Ma J."/>
        </authorList>
    </citation>
    <scope>NUCLEOTIDE SEQUENCE [LARGE SCALE GENOMIC DNA]</scope>
    <source>
        <strain evidence="3">TBRC 5832</strain>
    </source>
</reference>
<sequence length="205" mass="21454">MASTTEKPQPWAVPSVSVSIGGGPVQTCRVTREVNGTLRLGLTGFAMIGVDATLLWTQNGRGFSIEGTVVPEPANSIPGVYLRVDETAGGIERRRNERLPVQVPVVLTLPAGHLFPGQTMNLSVGGAHAVVDLDEVGDDALMRLAEDLTRGSIVSVEILLPDGPVAVTCQVGGGGDELGDVRLLFVDVSPHIRARLSAFLTAPAD</sequence>
<evidence type="ECO:0000313" key="2">
    <source>
        <dbReference type="EMBL" id="MFC4069638.1"/>
    </source>
</evidence>
<proteinExistence type="predicted"/>
<dbReference type="EMBL" id="JBHSBL010000021">
    <property type="protein sequence ID" value="MFC4069638.1"/>
    <property type="molecule type" value="Genomic_DNA"/>
</dbReference>
<dbReference type="RefSeq" id="WP_378070535.1">
    <property type="nucleotide sequence ID" value="NZ_JBHSBL010000021.1"/>
</dbReference>
<dbReference type="InterPro" id="IPR009875">
    <property type="entry name" value="PilZ_domain"/>
</dbReference>